<dbReference type="GO" id="GO:0016787">
    <property type="term" value="F:hydrolase activity"/>
    <property type="evidence" value="ECO:0007669"/>
    <property type="project" value="UniProtKB-KW"/>
</dbReference>
<dbReference type="NCBIfam" id="TIGR01891">
    <property type="entry name" value="amidohydrolases"/>
    <property type="match status" value="1"/>
</dbReference>
<sequence length="395" mass="43599">MKKNLFEKLDEKETRMVEIRRYLHQHPELSFQETKTAAFITNFYQGLDCEVQTHVGGNGIVVTIDSGFPGKTLAIRADFDALPIQEETGLPFASQNSGVMHACGHDGHTAYMMILGETLIELKNQFVGKIVILHQPAEETPPGGAKGMIEAGCLEGVDHVVGIHVMSTMPTGEINYREGAIQTGRSYFKLKIKGQGGHGSSPHLSNDAIVAASHFVTATQTIVSRRLNPFEMGVVTIGSFDGKGSFNVIKDTINLEGDVRAMSEDTRKTIQEAVKRLVIGLESMFGVTCELTYNDDYPTLINDLELTDFIVRSLKQSKISEVTEIKRCDPQPPSEDFAYYAQERPSVFFYVGAMPENGVFYPHHHPKFEINEKSLLISAKAMGSVVCDYLNGGED</sequence>
<dbReference type="InterPro" id="IPR002933">
    <property type="entry name" value="Peptidase_M20"/>
</dbReference>
<gene>
    <name evidence="3" type="ORF">CKN69_03300</name>
</gene>
<evidence type="ECO:0000313" key="3">
    <source>
        <dbReference type="EMBL" id="TFJ28803.1"/>
    </source>
</evidence>
<keyword evidence="1" id="KW-0464">Manganese</keyword>
<dbReference type="RefSeq" id="WP_135025723.1">
    <property type="nucleotide sequence ID" value="NZ_JBFUWK010000004.1"/>
</dbReference>
<dbReference type="SUPFAM" id="SSF55031">
    <property type="entry name" value="Bacterial exopeptidase dimerisation domain"/>
    <property type="match status" value="1"/>
</dbReference>
<evidence type="ECO:0000256" key="1">
    <source>
        <dbReference type="PIRSR" id="PIRSR005962-1"/>
    </source>
</evidence>
<evidence type="ECO:0000259" key="2">
    <source>
        <dbReference type="Pfam" id="PF07687"/>
    </source>
</evidence>
<comment type="cofactor">
    <cofactor evidence="1">
        <name>Mn(2+)</name>
        <dbReference type="ChEBI" id="CHEBI:29035"/>
    </cofactor>
    <text evidence="1">The Mn(2+) ion enhances activity.</text>
</comment>
<dbReference type="AlphaFoldDB" id="A0A7Z8D0J5"/>
<reference evidence="3 4" key="1">
    <citation type="journal article" date="2018" name="Int. J. Food Microbiol.">
        <title>Growth of Carnobacterium spp. isolated from chilled vacuum-packaged meat under relevant acidic conditions.</title>
        <authorList>
            <person name="Zhang P."/>
            <person name="Badoni M."/>
            <person name="Ganzle M."/>
            <person name="Yang X."/>
        </authorList>
    </citation>
    <scope>NUCLEOTIDE SEQUENCE [LARGE SCALE GENOMIC DNA]</scope>
    <source>
        <strain evidence="3 4">B2</strain>
    </source>
</reference>
<feature type="binding site" evidence="1">
    <location>
        <position position="103"/>
    </location>
    <ligand>
        <name>Mn(2+)</name>
        <dbReference type="ChEBI" id="CHEBI:29035"/>
        <label>2</label>
    </ligand>
</feature>
<dbReference type="PANTHER" id="PTHR11014">
    <property type="entry name" value="PEPTIDASE M20 FAMILY MEMBER"/>
    <property type="match status" value="1"/>
</dbReference>
<dbReference type="PANTHER" id="PTHR11014:SF63">
    <property type="entry name" value="METALLOPEPTIDASE, PUTATIVE (AFU_ORTHOLOGUE AFUA_6G09600)-RELATED"/>
    <property type="match status" value="1"/>
</dbReference>
<dbReference type="Gene3D" id="3.40.630.10">
    <property type="entry name" value="Zn peptidases"/>
    <property type="match status" value="1"/>
</dbReference>
<feature type="domain" description="Peptidase M20 dimerisation" evidence="2">
    <location>
        <begin position="184"/>
        <end position="277"/>
    </location>
</feature>
<dbReference type="FunFam" id="3.30.70.360:FF:000020">
    <property type="entry name" value="Peptidase, M20/M25/M40 family"/>
    <property type="match status" value="1"/>
</dbReference>
<comment type="caution">
    <text evidence="3">The sequence shown here is derived from an EMBL/GenBank/DDBJ whole genome shotgun (WGS) entry which is preliminary data.</text>
</comment>
<keyword evidence="1" id="KW-0479">Metal-binding</keyword>
<dbReference type="CDD" id="cd08021">
    <property type="entry name" value="M20_Acy1_YhaA-like"/>
    <property type="match status" value="1"/>
</dbReference>
<dbReference type="Proteomes" id="UP000297938">
    <property type="component" value="Unassembled WGS sequence"/>
</dbReference>
<dbReference type="SUPFAM" id="SSF53187">
    <property type="entry name" value="Zn-dependent exopeptidases"/>
    <property type="match status" value="1"/>
</dbReference>
<feature type="binding site" evidence="1">
    <location>
        <position position="139"/>
    </location>
    <ligand>
        <name>Mn(2+)</name>
        <dbReference type="ChEBI" id="CHEBI:29035"/>
        <label>2</label>
    </ligand>
</feature>
<dbReference type="InterPro" id="IPR036264">
    <property type="entry name" value="Bact_exopeptidase_dim_dom"/>
</dbReference>
<dbReference type="InterPro" id="IPR011650">
    <property type="entry name" value="Peptidase_M20_dimer"/>
</dbReference>
<feature type="binding site" evidence="1">
    <location>
        <position position="364"/>
    </location>
    <ligand>
        <name>Mn(2+)</name>
        <dbReference type="ChEBI" id="CHEBI:29035"/>
        <label>2</label>
    </ligand>
</feature>
<dbReference type="GO" id="GO:0046872">
    <property type="term" value="F:metal ion binding"/>
    <property type="evidence" value="ECO:0007669"/>
    <property type="project" value="UniProtKB-KW"/>
</dbReference>
<organism evidence="3 4">
    <name type="scientific">Carnobacterium divergens</name>
    <name type="common">Lactobacillus divergens</name>
    <dbReference type="NCBI Taxonomy" id="2748"/>
    <lineage>
        <taxon>Bacteria</taxon>
        <taxon>Bacillati</taxon>
        <taxon>Bacillota</taxon>
        <taxon>Bacilli</taxon>
        <taxon>Lactobacillales</taxon>
        <taxon>Carnobacteriaceae</taxon>
        <taxon>Carnobacterium</taxon>
    </lineage>
</organism>
<protein>
    <submittedName>
        <fullName evidence="3">Amidohydrolase</fullName>
    </submittedName>
</protein>
<feature type="binding site" evidence="1">
    <location>
        <position position="105"/>
    </location>
    <ligand>
        <name>Mn(2+)</name>
        <dbReference type="ChEBI" id="CHEBI:29035"/>
        <label>2</label>
    </ligand>
</feature>
<dbReference type="Pfam" id="PF01546">
    <property type="entry name" value="Peptidase_M20"/>
    <property type="match status" value="1"/>
</dbReference>
<keyword evidence="3" id="KW-0378">Hydrolase</keyword>
<name>A0A7Z8D0J5_CARDV</name>
<feature type="binding site" evidence="1">
    <location>
        <position position="164"/>
    </location>
    <ligand>
        <name>Mn(2+)</name>
        <dbReference type="ChEBI" id="CHEBI:29035"/>
        <label>2</label>
    </ligand>
</feature>
<accession>A0A7Z8D0J5</accession>
<dbReference type="InterPro" id="IPR017439">
    <property type="entry name" value="Amidohydrolase"/>
</dbReference>
<dbReference type="Pfam" id="PF07687">
    <property type="entry name" value="M20_dimer"/>
    <property type="match status" value="1"/>
</dbReference>
<dbReference type="Gene3D" id="3.30.70.360">
    <property type="match status" value="1"/>
</dbReference>
<evidence type="ECO:0000313" key="4">
    <source>
        <dbReference type="Proteomes" id="UP000297938"/>
    </source>
</evidence>
<proteinExistence type="predicted"/>
<dbReference type="PIRSF" id="PIRSF005962">
    <property type="entry name" value="Pept_M20D_amidohydro"/>
    <property type="match status" value="1"/>
</dbReference>
<dbReference type="EMBL" id="NRPP01000007">
    <property type="protein sequence ID" value="TFJ28803.1"/>
    <property type="molecule type" value="Genomic_DNA"/>
</dbReference>